<keyword evidence="3" id="KW-0804">Transcription</keyword>
<dbReference type="EMBL" id="PVZC01000007">
    <property type="protein sequence ID" value="PRX96566.1"/>
    <property type="molecule type" value="Genomic_DNA"/>
</dbReference>
<dbReference type="SUPFAM" id="SSF46894">
    <property type="entry name" value="C-terminal effector domain of the bipartite response regulators"/>
    <property type="match status" value="1"/>
</dbReference>
<evidence type="ECO:0000259" key="4">
    <source>
        <dbReference type="PROSITE" id="PS50043"/>
    </source>
</evidence>
<dbReference type="Proteomes" id="UP000237846">
    <property type="component" value="Unassembled WGS sequence"/>
</dbReference>
<dbReference type="AlphaFoldDB" id="A0A2T0PYF0"/>
<dbReference type="RefSeq" id="WP_106249869.1">
    <property type="nucleotide sequence ID" value="NZ_PVZC01000007.1"/>
</dbReference>
<evidence type="ECO:0000313" key="6">
    <source>
        <dbReference type="Proteomes" id="UP000237846"/>
    </source>
</evidence>
<dbReference type="InterPro" id="IPR039420">
    <property type="entry name" value="WalR-like"/>
</dbReference>
<evidence type="ECO:0000256" key="1">
    <source>
        <dbReference type="ARBA" id="ARBA00023015"/>
    </source>
</evidence>
<keyword evidence="2" id="KW-0238">DNA-binding</keyword>
<dbReference type="Gene3D" id="1.10.10.10">
    <property type="entry name" value="Winged helix-like DNA-binding domain superfamily/Winged helix DNA-binding domain"/>
    <property type="match status" value="1"/>
</dbReference>
<keyword evidence="1" id="KW-0805">Transcription regulation</keyword>
<dbReference type="PRINTS" id="PR00038">
    <property type="entry name" value="HTHLUXR"/>
</dbReference>
<comment type="caution">
    <text evidence="5">The sequence shown here is derived from an EMBL/GenBank/DDBJ whole genome shotgun (WGS) entry which is preliminary data.</text>
</comment>
<name>A0A2T0PYF0_9ACTN</name>
<dbReference type="GO" id="GO:0006355">
    <property type="term" value="P:regulation of DNA-templated transcription"/>
    <property type="evidence" value="ECO:0007669"/>
    <property type="project" value="InterPro"/>
</dbReference>
<dbReference type="InterPro" id="IPR036388">
    <property type="entry name" value="WH-like_DNA-bd_sf"/>
</dbReference>
<keyword evidence="6" id="KW-1185">Reference proteome</keyword>
<accession>A0A2T0PYF0</accession>
<evidence type="ECO:0000256" key="3">
    <source>
        <dbReference type="ARBA" id="ARBA00023163"/>
    </source>
</evidence>
<dbReference type="InterPro" id="IPR016032">
    <property type="entry name" value="Sig_transdc_resp-reg_C-effctor"/>
</dbReference>
<dbReference type="GO" id="GO:0003677">
    <property type="term" value="F:DNA binding"/>
    <property type="evidence" value="ECO:0007669"/>
    <property type="project" value="UniProtKB-KW"/>
</dbReference>
<protein>
    <submittedName>
        <fullName evidence="5">Regulatory LuxR family protein</fullName>
    </submittedName>
</protein>
<proteinExistence type="predicted"/>
<dbReference type="Pfam" id="PF00196">
    <property type="entry name" value="GerE"/>
    <property type="match status" value="1"/>
</dbReference>
<dbReference type="PANTHER" id="PTHR43214:SF24">
    <property type="entry name" value="TRANSCRIPTIONAL REGULATORY PROTEIN NARL-RELATED"/>
    <property type="match status" value="1"/>
</dbReference>
<reference evidence="5 6" key="1">
    <citation type="submission" date="2018-03" db="EMBL/GenBank/DDBJ databases">
        <title>Genomic Encyclopedia of Archaeal and Bacterial Type Strains, Phase II (KMG-II): from individual species to whole genera.</title>
        <authorList>
            <person name="Goeker M."/>
        </authorList>
    </citation>
    <scope>NUCLEOTIDE SEQUENCE [LARGE SCALE GENOMIC DNA]</scope>
    <source>
        <strain evidence="5 6">DSM 45601</strain>
    </source>
</reference>
<evidence type="ECO:0000313" key="5">
    <source>
        <dbReference type="EMBL" id="PRX96566.1"/>
    </source>
</evidence>
<gene>
    <name evidence="5" type="ORF">CLV72_10789</name>
</gene>
<sequence>MVTEPSHDRRRPAAGTLTRLDAALASARQEVMALCTSTGPLRAARSVDRGSLRPGVRCRVLLQADKGSGDWSEARLAELVHVGAQVRVAPRVPLDALVIDRAVAIFPGGGSTGVATATAPGIVTTAVELFEQMWPHHAPLTVVGAPDRPAPNSQERELLHMLSAGWGDESIAAQLGVSVRTVRRRISTIMNRIGARSRFQAGVIAASAGWVRPRRPDRAR</sequence>
<dbReference type="CDD" id="cd06170">
    <property type="entry name" value="LuxR_C_like"/>
    <property type="match status" value="1"/>
</dbReference>
<feature type="domain" description="HTH luxR-type" evidence="4">
    <location>
        <begin position="146"/>
        <end position="209"/>
    </location>
</feature>
<dbReference type="PANTHER" id="PTHR43214">
    <property type="entry name" value="TWO-COMPONENT RESPONSE REGULATOR"/>
    <property type="match status" value="1"/>
</dbReference>
<dbReference type="InterPro" id="IPR000792">
    <property type="entry name" value="Tscrpt_reg_LuxR_C"/>
</dbReference>
<dbReference type="PROSITE" id="PS50043">
    <property type="entry name" value="HTH_LUXR_2"/>
    <property type="match status" value="1"/>
</dbReference>
<evidence type="ECO:0000256" key="2">
    <source>
        <dbReference type="ARBA" id="ARBA00023125"/>
    </source>
</evidence>
<dbReference type="OrthoDB" id="3728246at2"/>
<organism evidence="5 6">
    <name type="scientific">Allonocardiopsis opalescens</name>
    <dbReference type="NCBI Taxonomy" id="1144618"/>
    <lineage>
        <taxon>Bacteria</taxon>
        <taxon>Bacillati</taxon>
        <taxon>Actinomycetota</taxon>
        <taxon>Actinomycetes</taxon>
        <taxon>Streptosporangiales</taxon>
        <taxon>Allonocardiopsis</taxon>
    </lineage>
</organism>
<dbReference type="SMART" id="SM00421">
    <property type="entry name" value="HTH_LUXR"/>
    <property type="match status" value="1"/>
</dbReference>